<evidence type="ECO:0000256" key="1">
    <source>
        <dbReference type="SAM" id="MobiDB-lite"/>
    </source>
</evidence>
<keyword evidence="3" id="KW-1185">Reference proteome</keyword>
<evidence type="ECO:0000313" key="3">
    <source>
        <dbReference type="Proteomes" id="UP000595460"/>
    </source>
</evidence>
<accession>A0ABX7BSS3</accession>
<dbReference type="Proteomes" id="UP000595460">
    <property type="component" value="Chromosome"/>
</dbReference>
<evidence type="ECO:0000313" key="2">
    <source>
        <dbReference type="EMBL" id="QQR34999.1"/>
    </source>
</evidence>
<protein>
    <submittedName>
        <fullName evidence="2">Uncharacterized protein</fullName>
    </submittedName>
</protein>
<name>A0ABX7BSS3_9HYPH</name>
<feature type="region of interest" description="Disordered" evidence="1">
    <location>
        <begin position="56"/>
        <end position="83"/>
    </location>
</feature>
<proteinExistence type="predicted"/>
<sequence>MERASVVLEVEVQHEGSAYRASYFVEGNTIHANVGGRLVVAPLVSKPAAETVETLLSGHLQQQSRKLRHSGRWDRMPGRKPAR</sequence>
<reference evidence="2 3" key="1">
    <citation type="submission" date="2021-01" db="EMBL/GenBank/DDBJ databases">
        <title>Genome seq and assembly of Devosia sp. G19.</title>
        <authorList>
            <person name="Chhetri G."/>
        </authorList>
    </citation>
    <scope>NUCLEOTIDE SEQUENCE [LARGE SCALE GENOMIC DNA]</scope>
    <source>
        <strain evidence="2 3">G19</strain>
    </source>
</reference>
<dbReference type="EMBL" id="CP068047">
    <property type="protein sequence ID" value="QQR34999.1"/>
    <property type="molecule type" value="Genomic_DNA"/>
</dbReference>
<organism evidence="2 3">
    <name type="scientific">Devosia oryziradicis</name>
    <dbReference type="NCBI Taxonomy" id="2801335"/>
    <lineage>
        <taxon>Bacteria</taxon>
        <taxon>Pseudomonadati</taxon>
        <taxon>Pseudomonadota</taxon>
        <taxon>Alphaproteobacteria</taxon>
        <taxon>Hyphomicrobiales</taxon>
        <taxon>Devosiaceae</taxon>
        <taxon>Devosia</taxon>
    </lineage>
</organism>
<dbReference type="RefSeq" id="WP_201653758.1">
    <property type="nucleotide sequence ID" value="NZ_CP068047.1"/>
</dbReference>
<gene>
    <name evidence="2" type="ORF">JI749_11490</name>
</gene>